<keyword evidence="1" id="KW-0472">Membrane</keyword>
<sequence length="65" mass="7394">MKKHTLFGKVIFWLGFLIFILGFMFNETLGIIQDVPASVYSFSMPAIIIGIILIIISNVFKKEND</sequence>
<evidence type="ECO:0008006" key="4">
    <source>
        <dbReference type="Google" id="ProtNLM"/>
    </source>
</evidence>
<comment type="caution">
    <text evidence="2">The sequence shown here is derived from an EMBL/GenBank/DDBJ whole genome shotgun (WGS) entry which is preliminary data.</text>
</comment>
<evidence type="ECO:0000313" key="3">
    <source>
        <dbReference type="Proteomes" id="UP000435187"/>
    </source>
</evidence>
<proteinExistence type="predicted"/>
<keyword evidence="1" id="KW-1133">Transmembrane helix</keyword>
<feature type="transmembrane region" description="Helical" evidence="1">
    <location>
        <begin position="7"/>
        <end position="25"/>
    </location>
</feature>
<dbReference type="Proteomes" id="UP000435187">
    <property type="component" value="Unassembled WGS sequence"/>
</dbReference>
<dbReference type="AlphaFoldDB" id="A0A6N7QZS0"/>
<keyword evidence="3" id="KW-1185">Reference proteome</keyword>
<evidence type="ECO:0000313" key="2">
    <source>
        <dbReference type="EMBL" id="MRI67643.1"/>
    </source>
</evidence>
<reference evidence="2 3" key="1">
    <citation type="submission" date="2019-10" db="EMBL/GenBank/DDBJ databases">
        <title>Gracilibacillus salitolerans sp. nov., a moderate halophile isolated from a saline soil in northwest China.</title>
        <authorList>
            <person name="Gan L."/>
        </authorList>
    </citation>
    <scope>NUCLEOTIDE SEQUENCE [LARGE SCALE GENOMIC DNA]</scope>
    <source>
        <strain evidence="2 3">TP2-8</strain>
    </source>
</reference>
<dbReference type="EMBL" id="WJEE01000037">
    <property type="protein sequence ID" value="MRI67643.1"/>
    <property type="molecule type" value="Genomic_DNA"/>
</dbReference>
<dbReference type="RefSeq" id="WP_153836207.1">
    <property type="nucleotide sequence ID" value="NZ_JBHUMW010000035.1"/>
</dbReference>
<evidence type="ECO:0000256" key="1">
    <source>
        <dbReference type="SAM" id="Phobius"/>
    </source>
</evidence>
<keyword evidence="1" id="KW-0812">Transmembrane</keyword>
<feature type="transmembrane region" description="Helical" evidence="1">
    <location>
        <begin position="37"/>
        <end position="60"/>
    </location>
</feature>
<gene>
    <name evidence="2" type="ORF">GH885_15080</name>
</gene>
<accession>A0A6N7QZS0</accession>
<name>A0A6N7QZS0_9BACI</name>
<organism evidence="2 3">
    <name type="scientific">Gracilibacillus thailandensis</name>
    <dbReference type="NCBI Taxonomy" id="563735"/>
    <lineage>
        <taxon>Bacteria</taxon>
        <taxon>Bacillati</taxon>
        <taxon>Bacillota</taxon>
        <taxon>Bacilli</taxon>
        <taxon>Bacillales</taxon>
        <taxon>Bacillaceae</taxon>
        <taxon>Gracilibacillus</taxon>
    </lineage>
</organism>
<protein>
    <recommendedName>
        <fullName evidence="4">DUF3955 domain-containing protein</fullName>
    </recommendedName>
</protein>